<dbReference type="EMBL" id="FNHB01000001">
    <property type="protein sequence ID" value="SDL66594.1"/>
    <property type="molecule type" value="Genomic_DNA"/>
</dbReference>
<dbReference type="RefSeq" id="WP_092067937.1">
    <property type="nucleotide sequence ID" value="NZ_FNHB01000001.1"/>
</dbReference>
<proteinExistence type="predicted"/>
<keyword evidence="2" id="KW-1185">Reference proteome</keyword>
<dbReference type="AlphaFoldDB" id="A0A1G9LXL7"/>
<protein>
    <submittedName>
        <fullName evidence="1">Uncharacterized protein</fullName>
    </submittedName>
</protein>
<dbReference type="OrthoDB" id="581132at2"/>
<dbReference type="Proteomes" id="UP000214880">
    <property type="component" value="Unassembled WGS sequence"/>
</dbReference>
<organism evidence="1 2">
    <name type="scientific">Dendrosporobacter quercicolus</name>
    <dbReference type="NCBI Taxonomy" id="146817"/>
    <lineage>
        <taxon>Bacteria</taxon>
        <taxon>Bacillati</taxon>
        <taxon>Bacillota</taxon>
        <taxon>Negativicutes</taxon>
        <taxon>Selenomonadales</taxon>
        <taxon>Sporomusaceae</taxon>
        <taxon>Dendrosporobacter</taxon>
    </lineage>
</organism>
<accession>A0A1G9LXL7</accession>
<gene>
    <name evidence="1" type="ORF">SAMN04488502_101498</name>
</gene>
<name>A0A1G9LXL7_9FIRM</name>
<evidence type="ECO:0000313" key="1">
    <source>
        <dbReference type="EMBL" id="SDL66594.1"/>
    </source>
</evidence>
<sequence length="121" mass="14021">MWKYNKWEKDITHVKKSDYKPKSCKLFCPYASSCSHGKNMLVTCKPKSHIKLDGYCEEFVFIEEAVQDLRQYLRTAIEADDTSIHVIKAQTSIGKTYSYIKEMTNFTAALSSCCLNKYPEK</sequence>
<dbReference type="STRING" id="146817.SAMN04488502_101498"/>
<evidence type="ECO:0000313" key="2">
    <source>
        <dbReference type="Proteomes" id="UP000214880"/>
    </source>
</evidence>
<reference evidence="1 2" key="1">
    <citation type="submission" date="2016-10" db="EMBL/GenBank/DDBJ databases">
        <authorList>
            <person name="de Groot N.N."/>
        </authorList>
    </citation>
    <scope>NUCLEOTIDE SEQUENCE [LARGE SCALE GENOMIC DNA]</scope>
    <source>
        <strain evidence="1 2">DSM 1736</strain>
    </source>
</reference>